<dbReference type="HAMAP" id="MF_01345_B">
    <property type="entry name" value="Ribosomal_uS17_B"/>
    <property type="match status" value="1"/>
</dbReference>
<evidence type="ECO:0000256" key="7">
    <source>
        <dbReference type="RuleBase" id="RU003872"/>
    </source>
</evidence>
<evidence type="ECO:0000313" key="8">
    <source>
        <dbReference type="EMBL" id="CAI4031239.1"/>
    </source>
</evidence>
<dbReference type="InterPro" id="IPR000266">
    <property type="entry name" value="Ribosomal_uS17"/>
</dbReference>
<dbReference type="Pfam" id="PF00366">
    <property type="entry name" value="Ribosomal_S17"/>
    <property type="match status" value="1"/>
</dbReference>
<dbReference type="PROSITE" id="PS00056">
    <property type="entry name" value="RIBOSOMAL_S17"/>
    <property type="match status" value="1"/>
</dbReference>
<evidence type="ECO:0000256" key="2">
    <source>
        <dbReference type="ARBA" id="ARBA00022730"/>
    </source>
</evidence>
<dbReference type="InterPro" id="IPR012340">
    <property type="entry name" value="NA-bd_OB-fold"/>
</dbReference>
<comment type="similarity">
    <text evidence="1 6 7">Belongs to the universal ribosomal protein uS17 family.</text>
</comment>
<evidence type="ECO:0000256" key="1">
    <source>
        <dbReference type="ARBA" id="ARBA00010254"/>
    </source>
</evidence>
<dbReference type="GO" id="GO:0006412">
    <property type="term" value="P:translation"/>
    <property type="evidence" value="ECO:0007669"/>
    <property type="project" value="UniProtKB-UniRule"/>
</dbReference>
<dbReference type="PANTHER" id="PTHR10744">
    <property type="entry name" value="40S RIBOSOMAL PROTEIN S11 FAMILY MEMBER"/>
    <property type="match status" value="1"/>
</dbReference>
<dbReference type="GO" id="GO:0019843">
    <property type="term" value="F:rRNA binding"/>
    <property type="evidence" value="ECO:0007669"/>
    <property type="project" value="UniProtKB-UniRule"/>
</dbReference>
<evidence type="ECO:0000313" key="9">
    <source>
        <dbReference type="Proteomes" id="UP001179121"/>
    </source>
</evidence>
<keyword evidence="9" id="KW-1185">Reference proteome</keyword>
<dbReference type="PANTHER" id="PTHR10744:SF1">
    <property type="entry name" value="SMALL RIBOSOMAL SUBUNIT PROTEIN US17M"/>
    <property type="match status" value="1"/>
</dbReference>
<keyword evidence="5 6" id="KW-0687">Ribonucleoprotein</keyword>
<dbReference type="NCBIfam" id="NF004123">
    <property type="entry name" value="PRK05610.1"/>
    <property type="match status" value="1"/>
</dbReference>
<dbReference type="InterPro" id="IPR019984">
    <property type="entry name" value="Ribosomal_uS17_bact/chlr"/>
</dbReference>
<name>A0AA86MY68_9BACT</name>
<keyword evidence="4 6" id="KW-0689">Ribosomal protein</keyword>
<dbReference type="PRINTS" id="PR00973">
    <property type="entry name" value="RIBOSOMALS17"/>
</dbReference>
<evidence type="ECO:0000256" key="4">
    <source>
        <dbReference type="ARBA" id="ARBA00022980"/>
    </source>
</evidence>
<dbReference type="CDD" id="cd00364">
    <property type="entry name" value="Ribosomal_uS17"/>
    <property type="match status" value="1"/>
</dbReference>
<dbReference type="AlphaFoldDB" id="A0AA86MY68"/>
<keyword evidence="2 6" id="KW-0699">rRNA-binding</keyword>
<dbReference type="EMBL" id="OX365700">
    <property type="protein sequence ID" value="CAI4031239.1"/>
    <property type="molecule type" value="Genomic_DNA"/>
</dbReference>
<dbReference type="InterPro" id="IPR019979">
    <property type="entry name" value="Ribosomal_uS17_CS"/>
</dbReference>
<accession>A0AA86MY68</accession>
<sequence>MDTTEKDRSGRRECVGHVISNKMMKTVVVGVQRTVTHPKYHKVMRRVTKLKAHDEQGQCQVGDFVRLVETRPISKHKHWRVLEIVAKRG</sequence>
<dbReference type="KEGG" id="nti:DNFV4_01668"/>
<gene>
    <name evidence="6" type="primary">rpsQ</name>
    <name evidence="8" type="ORF">DNFV4_01668</name>
</gene>
<dbReference type="RefSeq" id="WP_289268177.1">
    <property type="nucleotide sequence ID" value="NZ_OX365700.1"/>
</dbReference>
<dbReference type="Gene3D" id="2.40.50.140">
    <property type="entry name" value="Nucleic acid-binding proteins"/>
    <property type="match status" value="1"/>
</dbReference>
<dbReference type="Proteomes" id="UP001179121">
    <property type="component" value="Chromosome"/>
</dbReference>
<dbReference type="GO" id="GO:0003735">
    <property type="term" value="F:structural constituent of ribosome"/>
    <property type="evidence" value="ECO:0007669"/>
    <property type="project" value="UniProtKB-UniRule"/>
</dbReference>
<keyword evidence="3 6" id="KW-0694">RNA-binding</keyword>
<reference evidence="8" key="1">
    <citation type="submission" date="2022-10" db="EMBL/GenBank/DDBJ databases">
        <authorList>
            <person name="Koch H."/>
        </authorList>
    </citation>
    <scope>NUCLEOTIDE SEQUENCE</scope>
    <source>
        <strain evidence="8">DNF</strain>
    </source>
</reference>
<evidence type="ECO:0000256" key="6">
    <source>
        <dbReference type="HAMAP-Rule" id="MF_01345"/>
    </source>
</evidence>
<proteinExistence type="inferred from homology"/>
<comment type="function">
    <text evidence="6">One of the primary rRNA binding proteins, it binds specifically to the 5'-end of 16S ribosomal RNA.</text>
</comment>
<evidence type="ECO:0000256" key="5">
    <source>
        <dbReference type="ARBA" id="ARBA00023274"/>
    </source>
</evidence>
<protein>
    <recommendedName>
        <fullName evidence="6">Small ribosomal subunit protein uS17</fullName>
    </recommendedName>
</protein>
<dbReference type="GO" id="GO:0022627">
    <property type="term" value="C:cytosolic small ribosomal subunit"/>
    <property type="evidence" value="ECO:0007669"/>
    <property type="project" value="UniProtKB-UniRule"/>
</dbReference>
<evidence type="ECO:0000256" key="3">
    <source>
        <dbReference type="ARBA" id="ARBA00022884"/>
    </source>
</evidence>
<comment type="subunit">
    <text evidence="6">Part of the 30S ribosomal subunit.</text>
</comment>
<dbReference type="SUPFAM" id="SSF50249">
    <property type="entry name" value="Nucleic acid-binding proteins"/>
    <property type="match status" value="1"/>
</dbReference>
<organism evidence="8 9">
    <name type="scientific">Nitrospira tepida</name>
    <dbReference type="NCBI Taxonomy" id="2973512"/>
    <lineage>
        <taxon>Bacteria</taxon>
        <taxon>Pseudomonadati</taxon>
        <taxon>Nitrospirota</taxon>
        <taxon>Nitrospiria</taxon>
        <taxon>Nitrospirales</taxon>
        <taxon>Nitrospiraceae</taxon>
        <taxon>Nitrospira</taxon>
    </lineage>
</organism>
<dbReference type="NCBIfam" id="TIGR03635">
    <property type="entry name" value="uS17_bact"/>
    <property type="match status" value="1"/>
</dbReference>